<protein>
    <submittedName>
        <fullName evidence="1">Uncharacterized protein</fullName>
    </submittedName>
</protein>
<keyword evidence="2" id="KW-1185">Reference proteome</keyword>
<proteinExistence type="predicted"/>
<sequence length="304" mass="36107">MDIQKLYDDSRRSFDVKDIESLEKKLRVYVNGGFQGLRDIYYNYYQEQKIKFSEITPFETFINTDDVERFYLDEVFFEVDNKYATNVGCFVYSLCHYYTNSEKSTENKKIDLISVVTRLEEAINKSSISQSFENTKLYDILKRIENYYSIIYTNLYNDFSPLLKDRTQLNKNLESTTNILGQEAKTPIIKKTTLDRSEIIDKLIGLNTKNHNKFLDYEKKIISFGYLNSERNKWLGGTANLIRFYVYCENKSIIKNDIYRDNAKGVKLLRDLYNYYVGDLDAPSKRIKQMNNKNKYEFNFLDII</sequence>
<gene>
    <name evidence="1" type="ORF">DR980_15940</name>
</gene>
<accession>A0A366AYL9</accession>
<dbReference type="AlphaFoldDB" id="A0A366AYL9"/>
<evidence type="ECO:0000313" key="1">
    <source>
        <dbReference type="EMBL" id="RBN48974.1"/>
    </source>
</evidence>
<dbReference type="EMBL" id="QNUX01000020">
    <property type="protein sequence ID" value="RBN48974.1"/>
    <property type="molecule type" value="Genomic_DNA"/>
</dbReference>
<reference evidence="1 2" key="1">
    <citation type="submission" date="2018-07" db="EMBL/GenBank/DDBJ databases">
        <title>Complete genome sequence of Flavobacterium psychrolimnae LMG 22018.</title>
        <authorList>
            <person name="Kim D.-U."/>
        </authorList>
    </citation>
    <scope>NUCLEOTIDE SEQUENCE [LARGE SCALE GENOMIC DNA]</scope>
    <source>
        <strain evidence="1 2">LMG 22018</strain>
    </source>
</reference>
<dbReference type="OrthoDB" id="1373755at2"/>
<comment type="caution">
    <text evidence="1">The sequence shown here is derived from an EMBL/GenBank/DDBJ whole genome shotgun (WGS) entry which is preliminary data.</text>
</comment>
<evidence type="ECO:0000313" key="2">
    <source>
        <dbReference type="Proteomes" id="UP000253676"/>
    </source>
</evidence>
<dbReference type="Proteomes" id="UP000253676">
    <property type="component" value="Unassembled WGS sequence"/>
</dbReference>
<dbReference type="RefSeq" id="WP_113637931.1">
    <property type="nucleotide sequence ID" value="NZ_QNUX01000020.1"/>
</dbReference>
<name>A0A366AYL9_9FLAO</name>
<organism evidence="1 2">
    <name type="scientific">Flavobacterium psychrolimnae</name>
    <dbReference type="NCBI Taxonomy" id="249351"/>
    <lineage>
        <taxon>Bacteria</taxon>
        <taxon>Pseudomonadati</taxon>
        <taxon>Bacteroidota</taxon>
        <taxon>Flavobacteriia</taxon>
        <taxon>Flavobacteriales</taxon>
        <taxon>Flavobacteriaceae</taxon>
        <taxon>Flavobacterium</taxon>
    </lineage>
</organism>